<dbReference type="InterPro" id="IPR029058">
    <property type="entry name" value="AB_hydrolase_fold"/>
</dbReference>
<evidence type="ECO:0000313" key="6">
    <source>
        <dbReference type="EMBL" id="CAD7635537.1"/>
    </source>
</evidence>
<dbReference type="GO" id="GO:0004185">
    <property type="term" value="F:serine-type carboxypeptidase activity"/>
    <property type="evidence" value="ECO:0007669"/>
    <property type="project" value="UniProtKB-UniRule"/>
</dbReference>
<dbReference type="Gene3D" id="3.40.50.1820">
    <property type="entry name" value="alpha/beta hydrolase"/>
    <property type="match status" value="1"/>
</dbReference>
<dbReference type="PROSITE" id="PS00131">
    <property type="entry name" value="CARBOXYPEPT_SER_SER"/>
    <property type="match status" value="1"/>
</dbReference>
<dbReference type="PRINTS" id="PR00724">
    <property type="entry name" value="CRBOXYPTASEC"/>
</dbReference>
<evidence type="ECO:0000313" key="7">
    <source>
        <dbReference type="Proteomes" id="UP000759131"/>
    </source>
</evidence>
<dbReference type="GO" id="GO:0031647">
    <property type="term" value="P:regulation of protein stability"/>
    <property type="evidence" value="ECO:0007669"/>
    <property type="project" value="UniProtKB-ARBA"/>
</dbReference>
<dbReference type="FunFam" id="3.40.50.1820:FF:000335">
    <property type="entry name" value="Carboxypeptidase"/>
    <property type="match status" value="1"/>
</dbReference>
<dbReference type="GO" id="GO:0006508">
    <property type="term" value="P:proteolysis"/>
    <property type="evidence" value="ECO:0007669"/>
    <property type="project" value="UniProtKB-KW"/>
</dbReference>
<keyword evidence="2 5" id="KW-0121">Carboxypeptidase</keyword>
<dbReference type="Pfam" id="PF00450">
    <property type="entry name" value="Peptidase_S10"/>
    <property type="match status" value="1"/>
</dbReference>
<dbReference type="PANTHER" id="PTHR11802:SF201">
    <property type="entry name" value="CARBOXYPEPTIDASE"/>
    <property type="match status" value="1"/>
</dbReference>
<dbReference type="PANTHER" id="PTHR11802">
    <property type="entry name" value="SERINE PROTEASE FAMILY S10 SERINE CARBOXYPEPTIDASE"/>
    <property type="match status" value="1"/>
</dbReference>
<evidence type="ECO:0000256" key="4">
    <source>
        <dbReference type="ARBA" id="ARBA00022801"/>
    </source>
</evidence>
<dbReference type="EMBL" id="CAJPIZ010017105">
    <property type="protein sequence ID" value="CAG2115967.1"/>
    <property type="molecule type" value="Genomic_DNA"/>
</dbReference>
<organism evidence="6">
    <name type="scientific">Medioppia subpectinata</name>
    <dbReference type="NCBI Taxonomy" id="1979941"/>
    <lineage>
        <taxon>Eukaryota</taxon>
        <taxon>Metazoa</taxon>
        <taxon>Ecdysozoa</taxon>
        <taxon>Arthropoda</taxon>
        <taxon>Chelicerata</taxon>
        <taxon>Arachnida</taxon>
        <taxon>Acari</taxon>
        <taxon>Acariformes</taxon>
        <taxon>Sarcoptiformes</taxon>
        <taxon>Oribatida</taxon>
        <taxon>Brachypylina</taxon>
        <taxon>Oppioidea</taxon>
        <taxon>Oppiidae</taxon>
        <taxon>Medioppia</taxon>
    </lineage>
</organism>
<comment type="similarity">
    <text evidence="1 5">Belongs to the peptidase S10 family.</text>
</comment>
<keyword evidence="3 5" id="KW-0645">Protease</keyword>
<dbReference type="SUPFAM" id="SSF53474">
    <property type="entry name" value="alpha/beta-Hydrolases"/>
    <property type="match status" value="1"/>
</dbReference>
<dbReference type="InterPro" id="IPR018202">
    <property type="entry name" value="Ser_caboxypep_ser_AS"/>
</dbReference>
<evidence type="ECO:0000256" key="3">
    <source>
        <dbReference type="ARBA" id="ARBA00022670"/>
    </source>
</evidence>
<dbReference type="EMBL" id="OC871680">
    <property type="protein sequence ID" value="CAD7635537.1"/>
    <property type="molecule type" value="Genomic_DNA"/>
</dbReference>
<gene>
    <name evidence="6" type="ORF">OSB1V03_LOCUS15928</name>
</gene>
<dbReference type="Proteomes" id="UP000759131">
    <property type="component" value="Unassembled WGS sequence"/>
</dbReference>
<accession>A0A7R9Q7L6</accession>
<proteinExistence type="inferred from homology"/>
<keyword evidence="4 5" id="KW-0378">Hydrolase</keyword>
<evidence type="ECO:0000256" key="1">
    <source>
        <dbReference type="ARBA" id="ARBA00009431"/>
    </source>
</evidence>
<dbReference type="GO" id="GO:1904715">
    <property type="term" value="P:negative regulation of chaperone-mediated autophagy"/>
    <property type="evidence" value="ECO:0007669"/>
    <property type="project" value="UniProtKB-ARBA"/>
</dbReference>
<evidence type="ECO:0000256" key="2">
    <source>
        <dbReference type="ARBA" id="ARBA00022645"/>
    </source>
</evidence>
<evidence type="ECO:0000256" key="5">
    <source>
        <dbReference type="RuleBase" id="RU361156"/>
    </source>
</evidence>
<dbReference type="InterPro" id="IPR001563">
    <property type="entry name" value="Peptidase_S10"/>
</dbReference>
<feature type="signal peptide" evidence="5">
    <location>
        <begin position="1"/>
        <end position="26"/>
    </location>
</feature>
<reference evidence="6" key="1">
    <citation type="submission" date="2020-11" db="EMBL/GenBank/DDBJ databases">
        <authorList>
            <person name="Tran Van P."/>
        </authorList>
    </citation>
    <scope>NUCLEOTIDE SEQUENCE</scope>
</reference>
<keyword evidence="7" id="KW-1185">Reference proteome</keyword>
<dbReference type="OrthoDB" id="1022205at2759"/>
<dbReference type="AlphaFoldDB" id="A0A7R9Q7L6"/>
<feature type="chain" id="PRO_5035956913" description="Carboxypeptidase" evidence="5">
    <location>
        <begin position="27"/>
        <end position="512"/>
    </location>
</feature>
<sequence>MFVKHTIKLTLILWAVSLWAPPLCQCYTGVADEVRQLSGLTFPINYRHYSGYLNATDDRHLHYWFFESQSSPKSDPVVLWLNGGPGCSSVLGALTEQGPLHVDPNGRQLYPNENSWNRAANMLFLEAPAGVGFSYKVDAKYATDDDQVARDNVAAIECFYRKFPQFKTNDFYVMGESYAGVYVPTLSVQILNAITNASAAPVGSGGGLAGLNFKGFAVGNGYLDQKMLGNSLLTFGYYHGLYDHYVWDALVNSCCPPMANLSTASTVAASRCDFVGNRSAACVSAVSRASGFIREPGLNVYNLYADCWSPSDSTFGAILTASVANTTGKYSRETFDRRLMIGTLNLTDERPLLDKLSVTPPCIDASFVERWINDPAVRRDLHIPDAVQQWTSCSLPVMAGYRNIYTSMKAQVQQLLASDRHLKGLIYNGDVDMACNFLGDEWFVEDLNRTLVSEYKAWYYNKQIAGFYKVYDRLAFATVRGSGHMVPTDKAGAALEMFEKFINSPASALKLH</sequence>
<dbReference type="EC" id="3.4.16.-" evidence="5"/>
<protein>
    <recommendedName>
        <fullName evidence="5">Carboxypeptidase</fullName>
        <ecNumber evidence="5">3.4.16.-</ecNumber>
    </recommendedName>
</protein>
<keyword evidence="5" id="KW-0732">Signal</keyword>
<name>A0A7R9Q7L6_9ACAR</name>
<dbReference type="PROSITE" id="PS00560">
    <property type="entry name" value="CARBOXYPEPT_SER_HIS"/>
    <property type="match status" value="1"/>
</dbReference>
<dbReference type="InterPro" id="IPR033124">
    <property type="entry name" value="Ser_caboxypep_his_AS"/>
</dbReference>